<protein>
    <submittedName>
        <fullName evidence="2">Uncharacterized protein</fullName>
    </submittedName>
</protein>
<evidence type="ECO:0000256" key="1">
    <source>
        <dbReference type="SAM" id="MobiDB-lite"/>
    </source>
</evidence>
<keyword evidence="3" id="KW-1185">Reference proteome</keyword>
<dbReference type="SMART" id="SM00507">
    <property type="entry name" value="HNHc"/>
    <property type="match status" value="1"/>
</dbReference>
<dbReference type="CDD" id="cd00085">
    <property type="entry name" value="HNHc"/>
    <property type="match status" value="1"/>
</dbReference>
<proteinExistence type="predicted"/>
<dbReference type="HOGENOM" id="CLU_051470_0_0_11"/>
<dbReference type="KEGG" id="ccj:UL81_02180"/>
<dbReference type="Proteomes" id="UP000033566">
    <property type="component" value="Chromosome"/>
</dbReference>
<dbReference type="Gene3D" id="1.10.30.50">
    <property type="match status" value="1"/>
</dbReference>
<dbReference type="AlphaFoldDB" id="A0A0F6QUT7"/>
<dbReference type="PATRIC" id="fig|161896.4.peg.429"/>
<feature type="region of interest" description="Disordered" evidence="1">
    <location>
        <begin position="310"/>
        <end position="348"/>
    </location>
</feature>
<gene>
    <name evidence="2" type="ORF">UL81_02180</name>
</gene>
<accession>A0A0F6QUT7</accession>
<feature type="compositionally biased region" description="Basic and acidic residues" evidence="1">
    <location>
        <begin position="327"/>
        <end position="342"/>
    </location>
</feature>
<sequence length="348" mass="38175">MVAECKGMSEHDLAELGADPQTAEGMLHLYKVYFGQTAYTRKQRTARTAARGHTLVTLQVIEKYVGRIKHQVAAWDLRILLCNTAAARIPAVARKKIREIQPPKSPDPGVRITRRKDGNHTMSITDSSMAIADMAGQLKNHDKDPLQAIRDIFQGTAAGPAPQVRTNVVIRLDQLDRIINGDGEEIQLELTNGATMSGAELVQRTLSDIGLITLIHPYAGPVNLYNCERFASTKQREMLSAEHPTCAWPGCHAPAENCQFHHLDRYQDGGPTNPANMVPLCGYHNAANDDDPTKPTGKGRMARIDGRVAWLPPWAGPPRFSPSPAYPDDKRPDTSNKEKAPPDGDAST</sequence>
<dbReference type="InterPro" id="IPR003615">
    <property type="entry name" value="HNH_nuc"/>
</dbReference>
<dbReference type="EMBL" id="CP011311">
    <property type="protein sequence ID" value="AKE38417.1"/>
    <property type="molecule type" value="Genomic_DNA"/>
</dbReference>
<organism evidence="2 3">
    <name type="scientific">Corynebacterium camporealensis</name>
    <dbReference type="NCBI Taxonomy" id="161896"/>
    <lineage>
        <taxon>Bacteria</taxon>
        <taxon>Bacillati</taxon>
        <taxon>Actinomycetota</taxon>
        <taxon>Actinomycetes</taxon>
        <taxon>Mycobacteriales</taxon>
        <taxon>Corynebacteriaceae</taxon>
        <taxon>Corynebacterium</taxon>
    </lineage>
</organism>
<name>A0A0F6QUT7_9CORY</name>
<reference evidence="2 3" key="1">
    <citation type="journal article" date="2015" name="Genome Announc.">
        <title>Complete Genome Sequence of Corynebacterium camporealensis DSM 44610, Isolated from the Milk of a Manchega Sheep with Subclinical Mastitis.</title>
        <authorList>
            <person name="Ruckert C."/>
            <person name="Albersmeier A."/>
            <person name="Winkler A."/>
            <person name="Tauch A."/>
        </authorList>
    </citation>
    <scope>NUCLEOTIDE SEQUENCE [LARGE SCALE GENOMIC DNA]</scope>
    <source>
        <strain evidence="2 3">DSM 44610</strain>
    </source>
</reference>
<dbReference type="STRING" id="161896.UL81_02180"/>
<evidence type="ECO:0000313" key="2">
    <source>
        <dbReference type="EMBL" id="AKE38417.1"/>
    </source>
</evidence>
<evidence type="ECO:0000313" key="3">
    <source>
        <dbReference type="Proteomes" id="UP000033566"/>
    </source>
</evidence>
<feature type="compositionally biased region" description="Pro residues" evidence="1">
    <location>
        <begin position="314"/>
        <end position="325"/>
    </location>
</feature>